<dbReference type="EMBL" id="VFMM01000001">
    <property type="protein sequence ID" value="TQJ19466.1"/>
    <property type="molecule type" value="Genomic_DNA"/>
</dbReference>
<gene>
    <name evidence="2" type="ORF">FB475_3635</name>
</gene>
<organism evidence="2 3">
    <name type="scientific">Kribbella jejuensis</name>
    <dbReference type="NCBI Taxonomy" id="236068"/>
    <lineage>
        <taxon>Bacteria</taxon>
        <taxon>Bacillati</taxon>
        <taxon>Actinomycetota</taxon>
        <taxon>Actinomycetes</taxon>
        <taxon>Propionibacteriales</taxon>
        <taxon>Kribbellaceae</taxon>
        <taxon>Kribbella</taxon>
    </lineage>
</organism>
<dbReference type="AlphaFoldDB" id="A0A542EWD9"/>
<dbReference type="InterPro" id="IPR052526">
    <property type="entry name" value="HTH-type_Bedaq_tolerance"/>
</dbReference>
<dbReference type="Gene3D" id="1.10.10.10">
    <property type="entry name" value="Winged helix-like DNA-binding domain superfamily/Winged helix DNA-binding domain"/>
    <property type="match status" value="1"/>
</dbReference>
<dbReference type="InterPro" id="IPR000835">
    <property type="entry name" value="HTH_MarR-typ"/>
</dbReference>
<sequence>MAVPGWRFPTEVITMAQEALQLLVSMHRIVRHLRRNRTTTAMHPTQFLALMLIADEQPIRIGEIASRVPCSQPTATTTVAGLEEAGLVRREPDPVDGRATAVVLTDAGAETVEASGRQAADELAKLLSRLDDADRKLVLEAGAVLARVTDDL</sequence>
<dbReference type="Proteomes" id="UP000316298">
    <property type="component" value="Unassembled WGS sequence"/>
</dbReference>
<dbReference type="InterPro" id="IPR036390">
    <property type="entry name" value="WH_DNA-bd_sf"/>
</dbReference>
<evidence type="ECO:0000259" key="1">
    <source>
        <dbReference type="PROSITE" id="PS50995"/>
    </source>
</evidence>
<protein>
    <submittedName>
        <fullName evidence="2">MarR family transcriptional regulator</fullName>
    </submittedName>
</protein>
<dbReference type="PANTHER" id="PTHR39515:SF2">
    <property type="entry name" value="HTH-TYPE TRANSCRIPTIONAL REGULATOR RV0880"/>
    <property type="match status" value="1"/>
</dbReference>
<keyword evidence="3" id="KW-1185">Reference proteome</keyword>
<dbReference type="InterPro" id="IPR036388">
    <property type="entry name" value="WH-like_DNA-bd_sf"/>
</dbReference>
<evidence type="ECO:0000313" key="2">
    <source>
        <dbReference type="EMBL" id="TQJ19466.1"/>
    </source>
</evidence>
<evidence type="ECO:0000313" key="3">
    <source>
        <dbReference type="Proteomes" id="UP000316298"/>
    </source>
</evidence>
<reference evidence="2 3" key="1">
    <citation type="submission" date="2019-06" db="EMBL/GenBank/DDBJ databases">
        <title>Sequencing the genomes of 1000 actinobacteria strains.</title>
        <authorList>
            <person name="Klenk H.-P."/>
        </authorList>
    </citation>
    <scope>NUCLEOTIDE SEQUENCE [LARGE SCALE GENOMIC DNA]</scope>
    <source>
        <strain evidence="2 3">DSM 17305</strain>
    </source>
</reference>
<dbReference type="RefSeq" id="WP_238332201.1">
    <property type="nucleotide sequence ID" value="NZ_BAAAKA010000004.1"/>
</dbReference>
<dbReference type="SMART" id="SM00347">
    <property type="entry name" value="HTH_MARR"/>
    <property type="match status" value="1"/>
</dbReference>
<accession>A0A542EWD9</accession>
<dbReference type="PROSITE" id="PS50995">
    <property type="entry name" value="HTH_MARR_2"/>
    <property type="match status" value="1"/>
</dbReference>
<dbReference type="GO" id="GO:0003700">
    <property type="term" value="F:DNA-binding transcription factor activity"/>
    <property type="evidence" value="ECO:0007669"/>
    <property type="project" value="InterPro"/>
</dbReference>
<name>A0A542EWD9_9ACTN</name>
<feature type="domain" description="HTH marR-type" evidence="1">
    <location>
        <begin position="19"/>
        <end position="152"/>
    </location>
</feature>
<proteinExistence type="predicted"/>
<comment type="caution">
    <text evidence="2">The sequence shown here is derived from an EMBL/GenBank/DDBJ whole genome shotgun (WGS) entry which is preliminary data.</text>
</comment>
<dbReference type="Pfam" id="PF01047">
    <property type="entry name" value="MarR"/>
    <property type="match status" value="1"/>
</dbReference>
<dbReference type="SUPFAM" id="SSF46785">
    <property type="entry name" value="Winged helix' DNA-binding domain"/>
    <property type="match status" value="1"/>
</dbReference>
<dbReference type="PANTHER" id="PTHR39515">
    <property type="entry name" value="CONSERVED PROTEIN"/>
    <property type="match status" value="1"/>
</dbReference>